<organism evidence="1">
    <name type="scientific">Marseillevirus LCMAC202</name>
    <dbReference type="NCBI Taxonomy" id="2506606"/>
    <lineage>
        <taxon>Viruses</taxon>
        <taxon>Varidnaviria</taxon>
        <taxon>Bamfordvirae</taxon>
        <taxon>Nucleocytoviricota</taxon>
        <taxon>Megaviricetes</taxon>
        <taxon>Pimascovirales</taxon>
        <taxon>Pimascovirales incertae sedis</taxon>
        <taxon>Marseilleviridae</taxon>
    </lineage>
</organism>
<accession>A0A481YZ88</accession>
<dbReference type="EMBL" id="MK500380">
    <property type="protein sequence ID" value="QBK88241.1"/>
    <property type="molecule type" value="Genomic_DNA"/>
</dbReference>
<reference evidence="1" key="1">
    <citation type="journal article" date="2019" name="MBio">
        <title>Virus Genomes from Deep Sea Sediments Expand the Ocean Megavirome and Support Independent Origins of Viral Gigantism.</title>
        <authorList>
            <person name="Backstrom D."/>
            <person name="Yutin N."/>
            <person name="Jorgensen S.L."/>
            <person name="Dharamshi J."/>
            <person name="Homa F."/>
            <person name="Zaremba-Niedwiedzka K."/>
            <person name="Spang A."/>
            <person name="Wolf Y.I."/>
            <person name="Koonin E.V."/>
            <person name="Ettema T.J."/>
        </authorList>
    </citation>
    <scope>NUCLEOTIDE SEQUENCE</scope>
</reference>
<gene>
    <name evidence="1" type="ORF">LCMAC202_06030</name>
</gene>
<sequence>MHARALLTPLLLKLGVLVIAISMLDSKRAPPFLERKLTKEEPVL</sequence>
<proteinExistence type="predicted"/>
<name>A0A481YZ88_9VIRU</name>
<protein>
    <submittedName>
        <fullName evidence="1">Uncharacterized protein</fullName>
    </submittedName>
</protein>
<evidence type="ECO:0000313" key="1">
    <source>
        <dbReference type="EMBL" id="QBK88241.1"/>
    </source>
</evidence>